<comment type="similarity">
    <text evidence="3 12">Belongs to the complex I subunit 4L family.</text>
</comment>
<dbReference type="PANTHER" id="PTHR11434">
    <property type="entry name" value="NADH-UBIQUINONE OXIDOREDUCTASE SUBUNIT ND4L"/>
    <property type="match status" value="1"/>
</dbReference>
<dbReference type="AlphaFoldDB" id="A0A250L1Z4"/>
<evidence type="ECO:0000256" key="5">
    <source>
        <dbReference type="ARBA" id="ARBA00022692"/>
    </source>
</evidence>
<evidence type="ECO:0000256" key="6">
    <source>
        <dbReference type="ARBA" id="ARBA00022719"/>
    </source>
</evidence>
<comment type="subunit">
    <text evidence="12">NDH-1 is composed of 14 different subunits. Subunits NuoA, H, J, K, L, M, N constitute the membrane sector of the complex.</text>
</comment>
<gene>
    <name evidence="12" type="primary">nuoK</name>
    <name evidence="13" type="ORF">sS8_4429</name>
</gene>
<dbReference type="EC" id="7.1.1.-" evidence="12"/>
<evidence type="ECO:0000313" key="14">
    <source>
        <dbReference type="Proteomes" id="UP000266313"/>
    </source>
</evidence>
<feature type="transmembrane region" description="Helical" evidence="12">
    <location>
        <begin position="6"/>
        <end position="27"/>
    </location>
</feature>
<name>A0A250L1Z4_9GAMM</name>
<dbReference type="PANTHER" id="PTHR11434:SF16">
    <property type="entry name" value="NADH-UBIQUINONE OXIDOREDUCTASE CHAIN 4L"/>
    <property type="match status" value="1"/>
</dbReference>
<evidence type="ECO:0000256" key="1">
    <source>
        <dbReference type="ARBA" id="ARBA00002378"/>
    </source>
</evidence>
<proteinExistence type="inferred from homology"/>
<protein>
    <recommendedName>
        <fullName evidence="12">NADH-quinone oxidoreductase subunit K</fullName>
        <ecNumber evidence="12">7.1.1.-</ecNumber>
    </recommendedName>
    <alternativeName>
        <fullName evidence="12">NADH dehydrogenase I subunit K</fullName>
    </alternativeName>
    <alternativeName>
        <fullName evidence="12">NDH-1 subunit K</fullName>
    </alternativeName>
</protein>
<comment type="catalytic activity">
    <reaction evidence="12">
        <text>a quinone + NADH + 5 H(+)(in) = a quinol + NAD(+) + 4 H(+)(out)</text>
        <dbReference type="Rhea" id="RHEA:57888"/>
        <dbReference type="ChEBI" id="CHEBI:15378"/>
        <dbReference type="ChEBI" id="CHEBI:24646"/>
        <dbReference type="ChEBI" id="CHEBI:57540"/>
        <dbReference type="ChEBI" id="CHEBI:57945"/>
        <dbReference type="ChEBI" id="CHEBI:132124"/>
    </reaction>
</comment>
<evidence type="ECO:0000256" key="12">
    <source>
        <dbReference type="HAMAP-Rule" id="MF_01456"/>
    </source>
</evidence>
<dbReference type="NCBIfam" id="NF004319">
    <property type="entry name" value="PRK05715.1-1"/>
    <property type="match status" value="1"/>
</dbReference>
<dbReference type="GO" id="GO:0050136">
    <property type="term" value="F:NADH dehydrogenase (quinone) (non-electrogenic) activity"/>
    <property type="evidence" value="ECO:0007669"/>
    <property type="project" value="UniProtKB-UniRule"/>
</dbReference>
<evidence type="ECO:0000256" key="9">
    <source>
        <dbReference type="ARBA" id="ARBA00023027"/>
    </source>
</evidence>
<evidence type="ECO:0000256" key="10">
    <source>
        <dbReference type="ARBA" id="ARBA00023075"/>
    </source>
</evidence>
<dbReference type="GO" id="GO:0048038">
    <property type="term" value="F:quinone binding"/>
    <property type="evidence" value="ECO:0007669"/>
    <property type="project" value="UniProtKB-KW"/>
</dbReference>
<keyword evidence="6 12" id="KW-0874">Quinone</keyword>
<dbReference type="EMBL" id="AP017928">
    <property type="protein sequence ID" value="BBA36359.1"/>
    <property type="molecule type" value="Genomic_DNA"/>
</dbReference>
<dbReference type="GO" id="GO:0042773">
    <property type="term" value="P:ATP synthesis coupled electron transport"/>
    <property type="evidence" value="ECO:0007669"/>
    <property type="project" value="InterPro"/>
</dbReference>
<dbReference type="FunFam" id="1.10.287.3510:FF:000001">
    <property type="entry name" value="NADH-quinone oxidoreductase subunit K"/>
    <property type="match status" value="1"/>
</dbReference>
<reference evidence="13 14" key="1">
    <citation type="submission" date="2016-12" db="EMBL/GenBank/DDBJ databases">
        <title>Genome sequencing of Methylocaldum marinum.</title>
        <authorList>
            <person name="Takeuchi M."/>
            <person name="Kamagata Y."/>
            <person name="Hiraoka S."/>
            <person name="Oshima K."/>
            <person name="Hattori M."/>
            <person name="Iwasaki W."/>
        </authorList>
    </citation>
    <scope>NUCLEOTIDE SEQUENCE [LARGE SCALE GENOMIC DNA]</scope>
    <source>
        <strain evidence="13 14">S8</strain>
    </source>
</reference>
<evidence type="ECO:0000256" key="8">
    <source>
        <dbReference type="ARBA" id="ARBA00022989"/>
    </source>
</evidence>
<accession>A0A250L1Z4</accession>
<dbReference type="NCBIfam" id="NF004320">
    <property type="entry name" value="PRK05715.1-2"/>
    <property type="match status" value="1"/>
</dbReference>
<feature type="transmembrane region" description="Helical" evidence="12">
    <location>
        <begin position="63"/>
        <end position="83"/>
    </location>
</feature>
<evidence type="ECO:0000256" key="11">
    <source>
        <dbReference type="ARBA" id="ARBA00023136"/>
    </source>
</evidence>
<evidence type="ECO:0000256" key="3">
    <source>
        <dbReference type="ARBA" id="ARBA00010519"/>
    </source>
</evidence>
<dbReference type="GO" id="GO:0005886">
    <property type="term" value="C:plasma membrane"/>
    <property type="evidence" value="ECO:0007669"/>
    <property type="project" value="UniProtKB-SubCell"/>
</dbReference>
<keyword evidence="8 12" id="KW-1133">Transmembrane helix</keyword>
<keyword evidence="9 12" id="KW-0520">NAD</keyword>
<comment type="subcellular location">
    <subcellularLocation>
        <location evidence="12">Cell membrane</location>
        <topology evidence="12">Multi-pass membrane protein</topology>
    </subcellularLocation>
    <subcellularLocation>
        <location evidence="2">Membrane</location>
        <topology evidence="2">Multi-pass membrane protein</topology>
    </subcellularLocation>
</comment>
<evidence type="ECO:0000313" key="13">
    <source>
        <dbReference type="EMBL" id="BBA36359.1"/>
    </source>
</evidence>
<evidence type="ECO:0000256" key="7">
    <source>
        <dbReference type="ARBA" id="ARBA00022967"/>
    </source>
</evidence>
<dbReference type="Gene3D" id="1.10.287.3510">
    <property type="match status" value="1"/>
</dbReference>
<dbReference type="Pfam" id="PF00420">
    <property type="entry name" value="Oxidored_q2"/>
    <property type="match status" value="1"/>
</dbReference>
<evidence type="ECO:0000256" key="4">
    <source>
        <dbReference type="ARBA" id="ARBA00022448"/>
    </source>
</evidence>
<dbReference type="InterPro" id="IPR001133">
    <property type="entry name" value="NADH_UbQ_OxRdtase_chain4L/K"/>
</dbReference>
<sequence length="103" mass="11107">MTETIPEGHGLLLAGVLFALGLTGVLVRRNLLFMLISLEIMLNAAGLAFIVAGSRWNQADGQIMYLLVLAMAAAEVCVAMGLVTQMHHRFHTLDVDAVSRMKG</sequence>
<keyword evidence="7 12" id="KW-1278">Translocase</keyword>
<keyword evidence="12" id="KW-1003">Cell membrane</keyword>
<keyword evidence="4 12" id="KW-0813">Transport</keyword>
<feature type="transmembrane region" description="Helical" evidence="12">
    <location>
        <begin position="32"/>
        <end position="51"/>
    </location>
</feature>
<keyword evidence="14" id="KW-1185">Reference proteome</keyword>
<evidence type="ECO:0000256" key="2">
    <source>
        <dbReference type="ARBA" id="ARBA00004141"/>
    </source>
</evidence>
<dbReference type="OrthoDB" id="9801357at2"/>
<dbReference type="Proteomes" id="UP000266313">
    <property type="component" value="Chromosome"/>
</dbReference>
<dbReference type="HAMAP" id="MF_01456">
    <property type="entry name" value="NDH1_NuoK"/>
    <property type="match status" value="1"/>
</dbReference>
<keyword evidence="10 12" id="KW-0830">Ubiquinone</keyword>
<dbReference type="InterPro" id="IPR039428">
    <property type="entry name" value="NUOK/Mnh_C1-like"/>
</dbReference>
<dbReference type="GO" id="GO:0030964">
    <property type="term" value="C:NADH dehydrogenase complex"/>
    <property type="evidence" value="ECO:0007669"/>
    <property type="project" value="TreeGrafter"/>
</dbReference>
<keyword evidence="5 12" id="KW-0812">Transmembrane</keyword>
<comment type="function">
    <text evidence="1 12">NDH-1 shuttles electrons from NADH, via FMN and iron-sulfur (Fe-S) centers, to quinones in the respiratory chain. The immediate electron acceptor for the enzyme in this species is believed to be ubiquinone. Couples the redox reaction to proton translocation (for every two electrons transferred, four hydrogen ions are translocated across the cytoplasmic membrane), and thus conserves the redox energy in a proton gradient.</text>
</comment>
<organism evidence="13 14">
    <name type="scientific">Methylocaldum marinum</name>
    <dbReference type="NCBI Taxonomy" id="1432792"/>
    <lineage>
        <taxon>Bacteria</taxon>
        <taxon>Pseudomonadati</taxon>
        <taxon>Pseudomonadota</taxon>
        <taxon>Gammaproteobacteria</taxon>
        <taxon>Methylococcales</taxon>
        <taxon>Methylococcaceae</taxon>
        <taxon>Methylocaldum</taxon>
    </lineage>
</organism>
<keyword evidence="11 12" id="KW-0472">Membrane</keyword>
<dbReference type="KEGG" id="mmai:sS8_4429"/>
<dbReference type="RefSeq" id="WP_119631545.1">
    <property type="nucleotide sequence ID" value="NZ_AP017928.1"/>
</dbReference>